<evidence type="ECO:0000313" key="1">
    <source>
        <dbReference type="EMBL" id="CEG41485.1"/>
    </source>
</evidence>
<dbReference type="Proteomes" id="UP000054928">
    <property type="component" value="Unassembled WGS sequence"/>
</dbReference>
<dbReference type="AlphaFoldDB" id="A0A0P1AJS8"/>
<keyword evidence="2" id="KW-1185">Reference proteome</keyword>
<dbReference type="RefSeq" id="XP_024577854.1">
    <property type="nucleotide sequence ID" value="XM_024727260.1"/>
</dbReference>
<protein>
    <submittedName>
        <fullName evidence="1">Uncharacterized protein</fullName>
    </submittedName>
</protein>
<name>A0A0P1AJS8_PLAHL</name>
<evidence type="ECO:0000313" key="2">
    <source>
        <dbReference type="Proteomes" id="UP000054928"/>
    </source>
</evidence>
<accession>A0A0P1AJS8</accession>
<dbReference type="EMBL" id="CCYD01000553">
    <property type="protein sequence ID" value="CEG41485.1"/>
    <property type="molecule type" value="Genomic_DNA"/>
</dbReference>
<dbReference type="GeneID" id="36406882"/>
<sequence>MSADSVGTITALERVNGNGNTSDSTITASEADTVTSMNVTSTPVTGDKQLDVYLFSSNMNTTSEKFGPLYILAKPLGWDKFLSAALEQRHVLIKNF</sequence>
<organism evidence="1 2">
    <name type="scientific">Plasmopara halstedii</name>
    <name type="common">Downy mildew of sunflower</name>
    <dbReference type="NCBI Taxonomy" id="4781"/>
    <lineage>
        <taxon>Eukaryota</taxon>
        <taxon>Sar</taxon>
        <taxon>Stramenopiles</taxon>
        <taxon>Oomycota</taxon>
        <taxon>Peronosporomycetes</taxon>
        <taxon>Peronosporales</taxon>
        <taxon>Peronosporaceae</taxon>
        <taxon>Plasmopara</taxon>
    </lineage>
</organism>
<reference evidence="2" key="1">
    <citation type="submission" date="2014-09" db="EMBL/GenBank/DDBJ databases">
        <authorList>
            <person name="Sharma Rahul"/>
            <person name="Thines Marco"/>
        </authorList>
    </citation>
    <scope>NUCLEOTIDE SEQUENCE [LARGE SCALE GENOMIC DNA]</scope>
</reference>
<proteinExistence type="predicted"/>